<dbReference type="Gramene" id="CDY67755">
    <property type="protein sequence ID" value="CDY67755"/>
    <property type="gene ID" value="GSBRNA2T00066779001"/>
</dbReference>
<dbReference type="Pfam" id="PF23310">
    <property type="entry name" value="TPR_27"/>
    <property type="match status" value="1"/>
</dbReference>
<dbReference type="PANTHER" id="PTHR33784:SF19">
    <property type="entry name" value="BNACNNG56230D PROTEIN"/>
    <property type="match status" value="1"/>
</dbReference>
<sequence length="197" mass="22823">MVSDISEHNYDSDESIGSSEENSYNIPPTIFFKNQTLSYFVAEPLRMLYNFSDLKNECLVAGNPRAHYIEGLLQYFQCRKSIKGLDHLRQSADGNYDNGTYIYGILMLCRGNFAEGQYYLDMLSWKTNQDRTTQCLTMLKQSLKAIRVSVKAKYVANTDTMEPLADCNTHAMDSACEDCYYFKKMKEFVDYIRNKKQ</sequence>
<gene>
    <name evidence="3" type="primary">BnaCnng56230D</name>
    <name evidence="3" type="ORF">GSBRNA2T00066779001</name>
</gene>
<feature type="domain" description="At2g35280-like TPR" evidence="2">
    <location>
        <begin position="54"/>
        <end position="142"/>
    </location>
</feature>
<evidence type="ECO:0000313" key="4">
    <source>
        <dbReference type="Proteomes" id="UP000028999"/>
    </source>
</evidence>
<evidence type="ECO:0000259" key="2">
    <source>
        <dbReference type="Pfam" id="PF23310"/>
    </source>
</evidence>
<dbReference type="PANTHER" id="PTHR33784">
    <property type="entry name" value="OS05G0482100 PROTEIN"/>
    <property type="match status" value="1"/>
</dbReference>
<evidence type="ECO:0000256" key="1">
    <source>
        <dbReference type="SAM" id="MobiDB-lite"/>
    </source>
</evidence>
<protein>
    <submittedName>
        <fullName evidence="3">BnaCnng56230D protein</fullName>
    </submittedName>
</protein>
<dbReference type="Proteomes" id="UP000028999">
    <property type="component" value="Unassembled WGS sequence"/>
</dbReference>
<proteinExistence type="predicted"/>
<dbReference type="InterPro" id="IPR040338">
    <property type="entry name" value="At1g67623-like"/>
</dbReference>
<feature type="compositionally biased region" description="Basic and acidic residues" evidence="1">
    <location>
        <begin position="1"/>
        <end position="11"/>
    </location>
</feature>
<reference evidence="3 4" key="1">
    <citation type="journal article" date="2014" name="Science">
        <title>Plant genetics. Early allopolyploid evolution in the post-Neolithic Brassica napus oilseed genome.</title>
        <authorList>
            <person name="Chalhoub B."/>
            <person name="Denoeud F."/>
            <person name="Liu S."/>
            <person name="Parkin I.A."/>
            <person name="Tang H."/>
            <person name="Wang X."/>
            <person name="Chiquet J."/>
            <person name="Belcram H."/>
            <person name="Tong C."/>
            <person name="Samans B."/>
            <person name="Correa M."/>
            <person name="Da Silva C."/>
            <person name="Just J."/>
            <person name="Falentin C."/>
            <person name="Koh C.S."/>
            <person name="Le Clainche I."/>
            <person name="Bernard M."/>
            <person name="Bento P."/>
            <person name="Noel B."/>
            <person name="Labadie K."/>
            <person name="Alberti A."/>
            <person name="Charles M."/>
            <person name="Arnaud D."/>
            <person name="Guo H."/>
            <person name="Daviaud C."/>
            <person name="Alamery S."/>
            <person name="Jabbari K."/>
            <person name="Zhao M."/>
            <person name="Edger P.P."/>
            <person name="Chelaifa H."/>
            <person name="Tack D."/>
            <person name="Lassalle G."/>
            <person name="Mestiri I."/>
            <person name="Schnel N."/>
            <person name="Le Paslier M.C."/>
            <person name="Fan G."/>
            <person name="Renault V."/>
            <person name="Bayer P.E."/>
            <person name="Golicz A.A."/>
            <person name="Manoli S."/>
            <person name="Lee T.H."/>
            <person name="Thi V.H."/>
            <person name="Chalabi S."/>
            <person name="Hu Q."/>
            <person name="Fan C."/>
            <person name="Tollenaere R."/>
            <person name="Lu Y."/>
            <person name="Battail C."/>
            <person name="Shen J."/>
            <person name="Sidebottom C.H."/>
            <person name="Wang X."/>
            <person name="Canaguier A."/>
            <person name="Chauveau A."/>
            <person name="Berard A."/>
            <person name="Deniot G."/>
            <person name="Guan M."/>
            <person name="Liu Z."/>
            <person name="Sun F."/>
            <person name="Lim Y.P."/>
            <person name="Lyons E."/>
            <person name="Town C.D."/>
            <person name="Bancroft I."/>
            <person name="Wang X."/>
            <person name="Meng J."/>
            <person name="Ma J."/>
            <person name="Pires J.C."/>
            <person name="King G.J."/>
            <person name="Brunel D."/>
            <person name="Delourme R."/>
            <person name="Renard M."/>
            <person name="Aury J.M."/>
            <person name="Adams K.L."/>
            <person name="Batley J."/>
            <person name="Snowdon R.J."/>
            <person name="Tost J."/>
            <person name="Edwards D."/>
            <person name="Zhou Y."/>
            <person name="Hua W."/>
            <person name="Sharpe A.G."/>
            <person name="Paterson A.H."/>
            <person name="Guan C."/>
            <person name="Wincker P."/>
        </authorList>
    </citation>
    <scope>NUCLEOTIDE SEQUENCE [LARGE SCALE GENOMIC DNA]</scope>
    <source>
        <strain evidence="4">cv. Darmor-bzh</strain>
    </source>
</reference>
<accession>A0A078JMV5</accession>
<dbReference type="InterPro" id="IPR057136">
    <property type="entry name" value="At2g35280_TPR_dom"/>
</dbReference>
<dbReference type="PaxDb" id="3708-A0A078JMV5"/>
<dbReference type="AlphaFoldDB" id="A0A078JMV5"/>
<organism evidence="3 4">
    <name type="scientific">Brassica napus</name>
    <name type="common">Rape</name>
    <dbReference type="NCBI Taxonomy" id="3708"/>
    <lineage>
        <taxon>Eukaryota</taxon>
        <taxon>Viridiplantae</taxon>
        <taxon>Streptophyta</taxon>
        <taxon>Embryophyta</taxon>
        <taxon>Tracheophyta</taxon>
        <taxon>Spermatophyta</taxon>
        <taxon>Magnoliopsida</taxon>
        <taxon>eudicotyledons</taxon>
        <taxon>Gunneridae</taxon>
        <taxon>Pentapetalae</taxon>
        <taxon>rosids</taxon>
        <taxon>malvids</taxon>
        <taxon>Brassicales</taxon>
        <taxon>Brassicaceae</taxon>
        <taxon>Brassiceae</taxon>
        <taxon>Brassica</taxon>
    </lineage>
</organism>
<feature type="region of interest" description="Disordered" evidence="1">
    <location>
        <begin position="1"/>
        <end position="21"/>
    </location>
</feature>
<dbReference type="OMA" id="MDSACKD"/>
<evidence type="ECO:0000313" key="3">
    <source>
        <dbReference type="EMBL" id="CDY67755.1"/>
    </source>
</evidence>
<name>A0A078JMV5_BRANA</name>
<keyword evidence="4" id="KW-1185">Reference proteome</keyword>
<dbReference type="EMBL" id="LK036479">
    <property type="protein sequence ID" value="CDY67755.1"/>
    <property type="molecule type" value="Genomic_DNA"/>
</dbReference>